<dbReference type="InterPro" id="IPR009003">
    <property type="entry name" value="Peptidase_S1_PA"/>
</dbReference>
<keyword evidence="7" id="KW-1185">Reference proteome</keyword>
<reference evidence="6 7" key="1">
    <citation type="journal article" date="2013" name="Mar. Genomics">
        <title>Expression of sulfatases in Rhodopirellula baltica and the diversity of sulfatases in the genus Rhodopirellula.</title>
        <authorList>
            <person name="Wegner C.E."/>
            <person name="Richter-Heitmann T."/>
            <person name="Klindworth A."/>
            <person name="Klockow C."/>
            <person name="Richter M."/>
            <person name="Achstetter T."/>
            <person name="Glockner F.O."/>
            <person name="Harder J."/>
        </authorList>
    </citation>
    <scope>NUCLEOTIDE SEQUENCE [LARGE SCALE GENOMIC DNA]</scope>
    <source>
        <strain evidence="6 7">SM41</strain>
    </source>
</reference>
<dbReference type="PANTHER" id="PTHR22939">
    <property type="entry name" value="SERINE PROTEASE FAMILY S1C HTRA-RELATED"/>
    <property type="match status" value="1"/>
</dbReference>
<dbReference type="AlphaFoldDB" id="M5UCX5"/>
<feature type="region of interest" description="Disordered" evidence="4">
    <location>
        <begin position="115"/>
        <end position="156"/>
    </location>
</feature>
<evidence type="ECO:0000256" key="4">
    <source>
        <dbReference type="SAM" id="MobiDB-lite"/>
    </source>
</evidence>
<evidence type="ECO:0000313" key="6">
    <source>
        <dbReference type="EMBL" id="EMI53863.1"/>
    </source>
</evidence>
<dbReference type="PANTHER" id="PTHR22939:SF129">
    <property type="entry name" value="SERINE PROTEASE HTRA2, MITOCHONDRIAL"/>
    <property type="match status" value="1"/>
</dbReference>
<dbReference type="EMBL" id="ANOH01000324">
    <property type="protein sequence ID" value="EMI53863.1"/>
    <property type="molecule type" value="Genomic_DNA"/>
</dbReference>
<dbReference type="Pfam" id="PF13365">
    <property type="entry name" value="Trypsin_2"/>
    <property type="match status" value="1"/>
</dbReference>
<protein>
    <submittedName>
        <fullName evidence="6">Serine protease DO</fullName>
    </submittedName>
</protein>
<feature type="domain" description="PDZ" evidence="5">
    <location>
        <begin position="384"/>
        <end position="454"/>
    </location>
</feature>
<comment type="caution">
    <text evidence="6">The sequence shown here is derived from an EMBL/GenBank/DDBJ whole genome shotgun (WGS) entry which is preliminary data.</text>
</comment>
<organism evidence="6 7">
    <name type="scientific">Rhodopirellula sallentina SM41</name>
    <dbReference type="NCBI Taxonomy" id="1263870"/>
    <lineage>
        <taxon>Bacteria</taxon>
        <taxon>Pseudomonadati</taxon>
        <taxon>Planctomycetota</taxon>
        <taxon>Planctomycetia</taxon>
        <taxon>Pirellulales</taxon>
        <taxon>Pirellulaceae</taxon>
        <taxon>Rhodopirellula</taxon>
    </lineage>
</organism>
<dbReference type="InterPro" id="IPR036034">
    <property type="entry name" value="PDZ_sf"/>
</dbReference>
<dbReference type="Proteomes" id="UP000011885">
    <property type="component" value="Unassembled WGS sequence"/>
</dbReference>
<dbReference type="Pfam" id="PF13180">
    <property type="entry name" value="PDZ_2"/>
    <property type="match status" value="1"/>
</dbReference>
<dbReference type="PATRIC" id="fig|1263870.3.peg.4988"/>
<dbReference type="PRINTS" id="PR00834">
    <property type="entry name" value="PROTEASES2C"/>
</dbReference>
<comment type="similarity">
    <text evidence="1">Belongs to the peptidase S1C family.</text>
</comment>
<proteinExistence type="inferred from homology"/>
<evidence type="ECO:0000313" key="7">
    <source>
        <dbReference type="Proteomes" id="UP000011885"/>
    </source>
</evidence>
<evidence type="ECO:0000256" key="3">
    <source>
        <dbReference type="ARBA" id="ARBA00022801"/>
    </source>
</evidence>
<sequence>MNSDFSLRSRLPNRVVRGGMNRPRSVGLAMPRHFIVALMLLLATGPSLMAQNQFFPNGQPVPNGGTIPQTYPPATYPPGTVLPGDVVRGQIGGNVIQGNVIQGDVIQGTVVDGGVRSETGNSTRSLAPERNDFRSPIVDSQDADYSRPGGPRPKGDTWVQLPEALQTLLDEGGVPDSLETFRLLQRQQQLVASRAAECTVSVQIGPAQGCGVIITGSGYVLTAAHVAMRPGKSAVLTLADGRTVTATTRGMNRHVDAGLMKINPGQNGGKPWPHASPGTSENLRSGMWCIATGHPGGYDRERGMVTRVGRILDVREDSLVTDCALIGGDSGGPLFDLSGRLIAVHSRIGNEVTDNLHVPVDHYRDSWDKMNQGESWGYLPGFKPVLGVRGNATDSEANVKQINPGSPADDAGIEAGDVVERFGDVQITDFESLKAAVSDTMPGERVKVWVRREGRLIQVVVEIGRANDH</sequence>
<evidence type="ECO:0000259" key="5">
    <source>
        <dbReference type="SMART" id="SM00228"/>
    </source>
</evidence>
<accession>M5UCX5</accession>
<dbReference type="Gene3D" id="2.30.42.10">
    <property type="match status" value="1"/>
</dbReference>
<dbReference type="GO" id="GO:0006508">
    <property type="term" value="P:proteolysis"/>
    <property type="evidence" value="ECO:0007669"/>
    <property type="project" value="UniProtKB-KW"/>
</dbReference>
<dbReference type="InterPro" id="IPR001940">
    <property type="entry name" value="Peptidase_S1C"/>
</dbReference>
<dbReference type="SMART" id="SM00228">
    <property type="entry name" value="PDZ"/>
    <property type="match status" value="1"/>
</dbReference>
<keyword evidence="3" id="KW-0378">Hydrolase</keyword>
<evidence type="ECO:0000256" key="1">
    <source>
        <dbReference type="ARBA" id="ARBA00010541"/>
    </source>
</evidence>
<evidence type="ECO:0000256" key="2">
    <source>
        <dbReference type="ARBA" id="ARBA00022670"/>
    </source>
</evidence>
<dbReference type="GO" id="GO:0004252">
    <property type="term" value="F:serine-type endopeptidase activity"/>
    <property type="evidence" value="ECO:0007669"/>
    <property type="project" value="InterPro"/>
</dbReference>
<keyword evidence="2 6" id="KW-0645">Protease</keyword>
<dbReference type="SUPFAM" id="SSF50156">
    <property type="entry name" value="PDZ domain-like"/>
    <property type="match status" value="1"/>
</dbReference>
<dbReference type="InterPro" id="IPR001478">
    <property type="entry name" value="PDZ"/>
</dbReference>
<dbReference type="SUPFAM" id="SSF50494">
    <property type="entry name" value="Trypsin-like serine proteases"/>
    <property type="match status" value="1"/>
</dbReference>
<dbReference type="Gene3D" id="2.40.10.120">
    <property type="match status" value="1"/>
</dbReference>
<name>M5UCX5_9BACT</name>
<gene>
    <name evidence="6" type="ORF">RSSM_04714</name>
</gene>